<proteinExistence type="predicted"/>
<reference evidence="1" key="1">
    <citation type="submission" date="2021-05" db="EMBL/GenBank/DDBJ databases">
        <authorList>
            <person name="Scholz U."/>
            <person name="Mascher M."/>
            <person name="Fiebig A."/>
        </authorList>
    </citation>
    <scope>NUCLEOTIDE SEQUENCE [LARGE SCALE GENOMIC DNA]</scope>
</reference>
<evidence type="ECO:0000313" key="1">
    <source>
        <dbReference type="EnsemblPlants" id="AVESA.00010b.r2.2DG0337780.1.CDS"/>
    </source>
</evidence>
<evidence type="ECO:0000313" key="2">
    <source>
        <dbReference type="Proteomes" id="UP001732700"/>
    </source>
</evidence>
<dbReference type="EnsemblPlants" id="AVESA.00010b.r2.2DG0337780.1">
    <property type="protein sequence ID" value="AVESA.00010b.r2.2DG0337780.1.CDS"/>
    <property type="gene ID" value="AVESA.00010b.r2.2DG0337780"/>
</dbReference>
<dbReference type="Proteomes" id="UP001732700">
    <property type="component" value="Chromosome 2D"/>
</dbReference>
<organism evidence="1 2">
    <name type="scientific">Avena sativa</name>
    <name type="common">Oat</name>
    <dbReference type="NCBI Taxonomy" id="4498"/>
    <lineage>
        <taxon>Eukaryota</taxon>
        <taxon>Viridiplantae</taxon>
        <taxon>Streptophyta</taxon>
        <taxon>Embryophyta</taxon>
        <taxon>Tracheophyta</taxon>
        <taxon>Spermatophyta</taxon>
        <taxon>Magnoliopsida</taxon>
        <taxon>Liliopsida</taxon>
        <taxon>Poales</taxon>
        <taxon>Poaceae</taxon>
        <taxon>BOP clade</taxon>
        <taxon>Pooideae</taxon>
        <taxon>Poodae</taxon>
        <taxon>Poeae</taxon>
        <taxon>Poeae Chloroplast Group 1 (Aveneae type)</taxon>
        <taxon>Aveninae</taxon>
        <taxon>Avena</taxon>
    </lineage>
</organism>
<accession>A0ACD5UYN7</accession>
<name>A0ACD5UYN7_AVESA</name>
<keyword evidence="2" id="KW-1185">Reference proteome</keyword>
<protein>
    <submittedName>
        <fullName evidence="1">Uncharacterized protein</fullName>
    </submittedName>
</protein>
<sequence>MHSSICSLCFVSFAMAMTIRDRIRKRRNEEDDDMMMFILPALYTLGSRGGRGREQRHTSVLTGEERVRELLEGHVKNCRVAFRMKPSLFRSLANYLRRERLVRDTRIKVEEKLAFFLYMLSHNTSFEGLQVQFGHSNDSYHHHMKHFFNIVVPTLCNRFLKLPNPDEVHYKIQSYSRFYPYFKNCIGAIDGTHTYPFPYLLMQRLHLEIEKEHLVRMS</sequence>
<reference evidence="1" key="2">
    <citation type="submission" date="2025-09" db="UniProtKB">
        <authorList>
            <consortium name="EnsemblPlants"/>
        </authorList>
    </citation>
    <scope>IDENTIFICATION</scope>
</reference>